<dbReference type="RefSeq" id="WP_086456960.1">
    <property type="nucleotide sequence ID" value="NZ_FXWL01000002.1"/>
</dbReference>
<evidence type="ECO:0000313" key="3">
    <source>
        <dbReference type="Proteomes" id="UP000194469"/>
    </source>
</evidence>
<dbReference type="PANTHER" id="PTHR36505:SF1">
    <property type="entry name" value="BLR1072 PROTEIN"/>
    <property type="match status" value="1"/>
</dbReference>
<dbReference type="EMBL" id="FXWL01000002">
    <property type="protein sequence ID" value="SMQ76484.1"/>
    <property type="molecule type" value="Genomic_DNA"/>
</dbReference>
<name>A0A1Y6FNC1_9SPHN</name>
<dbReference type="Pfam" id="PF05239">
    <property type="entry name" value="PRC"/>
    <property type="match status" value="1"/>
</dbReference>
<dbReference type="PANTHER" id="PTHR36505">
    <property type="entry name" value="BLR1072 PROTEIN"/>
    <property type="match status" value="1"/>
</dbReference>
<dbReference type="SUPFAM" id="SSF50346">
    <property type="entry name" value="PRC-barrel domain"/>
    <property type="match status" value="1"/>
</dbReference>
<dbReference type="Gene3D" id="2.30.30.240">
    <property type="entry name" value="PRC-barrel domain"/>
    <property type="match status" value="1"/>
</dbReference>
<sequence length="121" mass="13431">MNDHTLPTDETHGLIASDKVEDTSVYNPAGEKLGTIANFMVGKQSGQVEYAVLRFGGFLGLGADHYPLPWDMLTYDTEQDGYVVDISRDKLENAPRYGDVEPSFDRAYGEQVYGHYGLAYS</sequence>
<evidence type="ECO:0000259" key="1">
    <source>
        <dbReference type="Pfam" id="PF05239"/>
    </source>
</evidence>
<protein>
    <submittedName>
        <fullName evidence="2">PRC-barrel domain-containing protein</fullName>
    </submittedName>
</protein>
<organism evidence="2 3">
    <name type="scientific">Sphingopyxis terrae subsp. ummariensis</name>
    <dbReference type="NCBI Taxonomy" id="429001"/>
    <lineage>
        <taxon>Bacteria</taxon>
        <taxon>Pseudomonadati</taxon>
        <taxon>Pseudomonadota</taxon>
        <taxon>Alphaproteobacteria</taxon>
        <taxon>Sphingomonadales</taxon>
        <taxon>Sphingomonadaceae</taxon>
        <taxon>Sphingopyxis</taxon>
    </lineage>
</organism>
<feature type="domain" description="PRC-barrel" evidence="1">
    <location>
        <begin position="15"/>
        <end position="90"/>
    </location>
</feature>
<proteinExistence type="predicted"/>
<dbReference type="InterPro" id="IPR027275">
    <property type="entry name" value="PRC-brl_dom"/>
</dbReference>
<accession>A0A1Y6FNC1</accession>
<dbReference type="GeneID" id="303001584"/>
<dbReference type="Proteomes" id="UP000194469">
    <property type="component" value="Unassembled WGS sequence"/>
</dbReference>
<dbReference type="InterPro" id="IPR011033">
    <property type="entry name" value="PRC_barrel-like_sf"/>
</dbReference>
<reference evidence="3" key="1">
    <citation type="submission" date="2017-04" db="EMBL/GenBank/DDBJ databases">
        <authorList>
            <person name="Varghese N."/>
            <person name="Submissions S."/>
        </authorList>
    </citation>
    <scope>NUCLEOTIDE SEQUENCE [LARGE SCALE GENOMIC DNA]</scope>
    <source>
        <strain evidence="3">UI2</strain>
    </source>
</reference>
<evidence type="ECO:0000313" key="2">
    <source>
        <dbReference type="EMBL" id="SMQ76484.1"/>
    </source>
</evidence>
<dbReference type="AlphaFoldDB" id="A0A1Y6FNC1"/>
<keyword evidence="3" id="KW-1185">Reference proteome</keyword>
<gene>
    <name evidence="2" type="ORF">SAMN06295984_1926</name>
</gene>